<protein>
    <recommendedName>
        <fullName evidence="4">Beta-lactamase</fullName>
    </recommendedName>
</protein>
<reference evidence="2 3" key="1">
    <citation type="submission" date="2013-09" db="EMBL/GenBank/DDBJ databases">
        <title>Complete genome sequence of Corynebacterium doosanense CAU 212(T) (=DSM 45436(T)), isolated from activated sludge.</title>
        <authorList>
            <person name="Schaffert L."/>
            <person name="Albersmeier A."/>
            <person name="Kalinowski J."/>
            <person name="Ruckert C."/>
        </authorList>
    </citation>
    <scope>NUCLEOTIDE SEQUENCE [LARGE SCALE GENOMIC DNA]</scope>
    <source>
        <strain evidence="2 3">CAU 212</strain>
    </source>
</reference>
<proteinExistence type="predicted"/>
<dbReference type="EMBL" id="CP006764">
    <property type="protein sequence ID" value="AIT59996.1"/>
    <property type="molecule type" value="Genomic_DNA"/>
</dbReference>
<dbReference type="AlphaFoldDB" id="A0A097ICZ3"/>
<dbReference type="Proteomes" id="UP000029914">
    <property type="component" value="Chromosome"/>
</dbReference>
<dbReference type="STRING" id="558173.CDOO_00680"/>
<keyword evidence="1" id="KW-0732">Signal</keyword>
<dbReference type="eggNOG" id="COG1686">
    <property type="taxonomic scope" value="Bacteria"/>
</dbReference>
<organism evidence="2 3">
    <name type="scientific">Corynebacterium doosanense CAU 212 = DSM 45436</name>
    <dbReference type="NCBI Taxonomy" id="558173"/>
    <lineage>
        <taxon>Bacteria</taxon>
        <taxon>Bacillati</taxon>
        <taxon>Actinomycetota</taxon>
        <taxon>Actinomycetes</taxon>
        <taxon>Mycobacteriales</taxon>
        <taxon>Corynebacteriaceae</taxon>
        <taxon>Corynebacterium</taxon>
    </lineage>
</organism>
<evidence type="ECO:0000313" key="3">
    <source>
        <dbReference type="Proteomes" id="UP000029914"/>
    </source>
</evidence>
<feature type="signal peptide" evidence="1">
    <location>
        <begin position="1"/>
        <end position="25"/>
    </location>
</feature>
<gene>
    <name evidence="2" type="ORF">CDOO_00680</name>
</gene>
<keyword evidence="3" id="KW-1185">Reference proteome</keyword>
<sequence length="150" mass="16088">MKKILAIAAALAVFVGLAAAPAASAQDLGAVPGRTQVAIQYTDGTRAGTANAHESRPALSLSKLYLGYWVLKYGAPEDKAQVFEMIRVSHDGIASNLDARYPQAIPAIIRDYQLGDTRYGAVPCLVDTLTLAQNGPENARDHHAEEHLHR</sequence>
<name>A0A097ICZ3_9CORY</name>
<evidence type="ECO:0000313" key="2">
    <source>
        <dbReference type="EMBL" id="AIT59996.1"/>
    </source>
</evidence>
<accession>A0A097ICZ3</accession>
<dbReference type="HOGENOM" id="CLU_1737451_0_0_11"/>
<evidence type="ECO:0000256" key="1">
    <source>
        <dbReference type="SAM" id="SignalP"/>
    </source>
</evidence>
<dbReference type="OrthoDB" id="4535618at2"/>
<dbReference type="RefSeq" id="WP_018022900.1">
    <property type="nucleotide sequence ID" value="NZ_AQUX01000014.1"/>
</dbReference>
<feature type="chain" id="PRO_5001930887" description="Beta-lactamase" evidence="1">
    <location>
        <begin position="26"/>
        <end position="150"/>
    </location>
</feature>
<dbReference type="KEGG" id="cdo:CDOO_00680"/>
<evidence type="ECO:0008006" key="4">
    <source>
        <dbReference type="Google" id="ProtNLM"/>
    </source>
</evidence>